<evidence type="ECO:0000313" key="2">
    <source>
        <dbReference type="EMBL" id="KII75294.1"/>
    </source>
</evidence>
<organism evidence="2 3">
    <name type="scientific">Vibrio renipiscarius</name>
    <dbReference type="NCBI Taxonomy" id="1461322"/>
    <lineage>
        <taxon>Bacteria</taxon>
        <taxon>Pseudomonadati</taxon>
        <taxon>Pseudomonadota</taxon>
        <taxon>Gammaproteobacteria</taxon>
        <taxon>Vibrionales</taxon>
        <taxon>Vibrionaceae</taxon>
        <taxon>Vibrio</taxon>
    </lineage>
</organism>
<keyword evidence="3" id="KW-1185">Reference proteome</keyword>
<dbReference type="EMBL" id="JTKH01000025">
    <property type="protein sequence ID" value="KII75294.1"/>
    <property type="molecule type" value="Genomic_DNA"/>
</dbReference>
<gene>
    <name evidence="2" type="ORF">OJ16_18530</name>
</gene>
<feature type="coiled-coil region" evidence="1">
    <location>
        <begin position="166"/>
        <end position="207"/>
    </location>
</feature>
<proteinExistence type="predicted"/>
<name>A0A0C2JBM1_9VIBR</name>
<evidence type="ECO:0000313" key="3">
    <source>
        <dbReference type="Proteomes" id="UP000031672"/>
    </source>
</evidence>
<dbReference type="AlphaFoldDB" id="A0A0C2JBM1"/>
<comment type="caution">
    <text evidence="2">The sequence shown here is derived from an EMBL/GenBank/DDBJ whole genome shotgun (WGS) entry which is preliminary data.</text>
</comment>
<protein>
    <submittedName>
        <fullName evidence="2">Uncharacterized protein</fullName>
    </submittedName>
</protein>
<accession>A0A0C2NGR0</accession>
<reference evidence="2 3" key="1">
    <citation type="submission" date="2014-11" db="EMBL/GenBank/DDBJ databases">
        <title>Draft Genome Sequence of Vibrio piscirenalis strains CECT 8603T and CECT 8604, two marine Gammaproteobacterium isolated from cultured gilthead sea bream (Sparus aurata).</title>
        <authorList>
            <person name="Arahal D.R."/>
            <person name="Rodrigo-Torres L."/>
            <person name="Lucena T."/>
            <person name="Pujalte M.J."/>
        </authorList>
    </citation>
    <scope>NUCLEOTIDE SEQUENCE [LARGE SCALE GENOMIC DNA]</scope>
    <source>
        <strain evidence="2 3">DCR 1-4-2</strain>
    </source>
</reference>
<keyword evidence="1" id="KW-0175">Coiled coil</keyword>
<evidence type="ECO:0000256" key="1">
    <source>
        <dbReference type="SAM" id="Coils"/>
    </source>
</evidence>
<accession>A0A0C2JBM1</accession>
<dbReference type="Proteomes" id="UP000031672">
    <property type="component" value="Unassembled WGS sequence"/>
</dbReference>
<sequence>MQLNPSFVKQIKRALENSNFSLDDYTLEYPQYGELVIIKFNHHPEFTFSVEEEEFKQEVKRVGSNNALATALALNMKEREEFRNEIEVKFVTTERPGKYKSEDKFQLSSLNGVSMRISRWSKHIENELLVIYAEDQELNDTLNQKIEAIFPSEISEPNMRFSTEELIELSKSLNSLYERIENLKSECELSERRLSELKTTLEKAESNAKSFPKGVWLKLNKGKVTKAVKNIFTSPEAREFALEVVKKITLGA</sequence>
<dbReference type="RefSeq" id="WP_040992843.1">
    <property type="nucleotide sequence ID" value="NZ_JTKH01000025.1"/>
</dbReference>
<dbReference type="OrthoDB" id="10002685at2"/>